<dbReference type="PANTHER" id="PTHR15036">
    <property type="entry name" value="PIKACHURIN-LIKE PROTEIN"/>
    <property type="match status" value="1"/>
</dbReference>
<evidence type="ECO:0000313" key="23">
    <source>
        <dbReference type="EMBL" id="CAD5115313.1"/>
    </source>
</evidence>
<feature type="disulfide bond" evidence="16">
    <location>
        <begin position="1768"/>
        <end position="1777"/>
    </location>
</feature>
<dbReference type="Pfam" id="PF00057">
    <property type="entry name" value="Ldl_recept_a"/>
    <property type="match status" value="1"/>
</dbReference>
<dbReference type="HAMAP" id="MF_00171">
    <property type="entry name" value="TruA"/>
    <property type="match status" value="1"/>
</dbReference>
<dbReference type="GO" id="GO:0003723">
    <property type="term" value="F:RNA binding"/>
    <property type="evidence" value="ECO:0007669"/>
    <property type="project" value="InterPro"/>
</dbReference>
<dbReference type="InterPro" id="IPR020095">
    <property type="entry name" value="PsdUridine_synth_TruA_C"/>
</dbReference>
<keyword evidence="8" id="KW-0084">Basement membrane</keyword>
<dbReference type="InterPro" id="IPR003598">
    <property type="entry name" value="Ig_sub2"/>
</dbReference>
<dbReference type="GO" id="GO:0009982">
    <property type="term" value="F:pseudouridine synthase activity"/>
    <property type="evidence" value="ECO:0007669"/>
    <property type="project" value="InterPro"/>
</dbReference>
<dbReference type="PROSITE" id="PS50026">
    <property type="entry name" value="EGF_3"/>
    <property type="match status" value="4"/>
</dbReference>
<dbReference type="InterPro" id="IPR023415">
    <property type="entry name" value="LDLR_class-A_CS"/>
</dbReference>
<dbReference type="CDD" id="cd00110">
    <property type="entry name" value="LamG"/>
    <property type="match status" value="3"/>
</dbReference>
<dbReference type="SUPFAM" id="SSF48726">
    <property type="entry name" value="Immunoglobulin"/>
    <property type="match status" value="6"/>
</dbReference>
<keyword evidence="10" id="KW-0325">Glycoprotein</keyword>
<evidence type="ECO:0000256" key="9">
    <source>
        <dbReference type="ARBA" id="ARBA00023157"/>
    </source>
</evidence>
<dbReference type="PROSITE" id="PS50025">
    <property type="entry name" value="LAM_G_DOMAIN"/>
    <property type="match status" value="3"/>
</dbReference>
<dbReference type="PROSITE" id="PS01248">
    <property type="entry name" value="EGF_LAM_1"/>
    <property type="match status" value="3"/>
</dbReference>
<dbReference type="PROSITE" id="PS50027">
    <property type="entry name" value="EGF_LAM_2"/>
    <property type="match status" value="1"/>
</dbReference>
<dbReference type="InterPro" id="IPR013320">
    <property type="entry name" value="ConA-like_dom_sf"/>
</dbReference>
<dbReference type="EMBL" id="CAJFCJ010000006">
    <property type="protein sequence ID" value="CAD5115313.1"/>
    <property type="molecule type" value="Genomic_DNA"/>
</dbReference>
<feature type="domain" description="Ig-like" evidence="21">
    <location>
        <begin position="2783"/>
        <end position="2869"/>
    </location>
</feature>
<dbReference type="SMART" id="SM00409">
    <property type="entry name" value="IG"/>
    <property type="match status" value="7"/>
</dbReference>
<feature type="domain" description="EGF-like" evidence="19">
    <location>
        <begin position="3336"/>
        <end position="3372"/>
    </location>
</feature>
<dbReference type="Pfam" id="PF24973">
    <property type="entry name" value="EGF_LMN_ATRN"/>
    <property type="match status" value="2"/>
</dbReference>
<evidence type="ECO:0000259" key="20">
    <source>
        <dbReference type="PROSITE" id="PS50027"/>
    </source>
</evidence>
<dbReference type="SUPFAM" id="SSF49899">
    <property type="entry name" value="Concanavalin A-like lectins/glucanases"/>
    <property type="match status" value="3"/>
</dbReference>
<evidence type="ECO:0000256" key="5">
    <source>
        <dbReference type="ARBA" id="ARBA00022694"/>
    </source>
</evidence>
<comment type="subcellular location">
    <subcellularLocation>
        <location evidence="1">Secreted</location>
        <location evidence="1">Extracellular space</location>
        <location evidence="1">Extracellular matrix</location>
        <location evidence="1">Basement membrane</location>
    </subcellularLocation>
</comment>
<feature type="domain" description="Ig-like" evidence="21">
    <location>
        <begin position="2670"/>
        <end position="2757"/>
    </location>
</feature>
<dbReference type="Pfam" id="PF01416">
    <property type="entry name" value="PseudoU_synth_1"/>
    <property type="match status" value="1"/>
</dbReference>
<reference evidence="23 24" key="1">
    <citation type="submission" date="2020-08" db="EMBL/GenBank/DDBJ databases">
        <authorList>
            <person name="Hejnol A."/>
        </authorList>
    </citation>
    <scope>NUCLEOTIDE SEQUENCE [LARGE SCALE GENOMIC DNA]</scope>
</reference>
<feature type="domain" description="Laminin IV type A" evidence="22">
    <location>
        <begin position="1931"/>
        <end position="2103"/>
    </location>
</feature>
<dbReference type="SMART" id="SM00281">
    <property type="entry name" value="LamB"/>
    <property type="match status" value="3"/>
</dbReference>
<evidence type="ECO:0000259" key="22">
    <source>
        <dbReference type="PROSITE" id="PS51115"/>
    </source>
</evidence>
<feature type="domain" description="Laminin EGF-like" evidence="20">
    <location>
        <begin position="1750"/>
        <end position="1798"/>
    </location>
</feature>
<dbReference type="InterPro" id="IPR007110">
    <property type="entry name" value="Ig-like_dom"/>
</dbReference>
<evidence type="ECO:0000256" key="17">
    <source>
        <dbReference type="SAM" id="MobiDB-lite"/>
    </source>
</evidence>
<keyword evidence="12 16" id="KW-0424">Laminin EGF-like domain</keyword>
<dbReference type="GO" id="GO:0001522">
    <property type="term" value="P:pseudouridine synthesis"/>
    <property type="evidence" value="ECO:0007669"/>
    <property type="project" value="InterPro"/>
</dbReference>
<feature type="domain" description="Ig-like" evidence="21">
    <location>
        <begin position="2558"/>
        <end position="2647"/>
    </location>
</feature>
<feature type="domain" description="Laminin G" evidence="18">
    <location>
        <begin position="3378"/>
        <end position="3550"/>
    </location>
</feature>
<dbReference type="Pfam" id="PF00052">
    <property type="entry name" value="Laminin_B"/>
    <property type="match status" value="3"/>
</dbReference>
<feature type="domain" description="Ig-like" evidence="21">
    <location>
        <begin position="1386"/>
        <end position="1479"/>
    </location>
</feature>
<dbReference type="PROSITE" id="PS50068">
    <property type="entry name" value="LDLRA_2"/>
    <property type="match status" value="2"/>
</dbReference>
<dbReference type="GO" id="GO:0005604">
    <property type="term" value="C:basement membrane"/>
    <property type="evidence" value="ECO:0007669"/>
    <property type="project" value="UniProtKB-SubCell"/>
</dbReference>
<dbReference type="Gene3D" id="3.30.70.580">
    <property type="entry name" value="Pseudouridine synthase I, catalytic domain, N-terminal subdomain"/>
    <property type="match status" value="1"/>
</dbReference>
<evidence type="ECO:0000256" key="1">
    <source>
        <dbReference type="ARBA" id="ARBA00004302"/>
    </source>
</evidence>
<dbReference type="SMART" id="SM00181">
    <property type="entry name" value="EGF"/>
    <property type="match status" value="9"/>
</dbReference>
<dbReference type="PANTHER" id="PTHR15036:SF85">
    <property type="entry name" value="SP2353, ISOFORM A"/>
    <property type="match status" value="1"/>
</dbReference>
<keyword evidence="9 13" id="KW-1015">Disulfide bond</keyword>
<feature type="region of interest" description="Disordered" evidence="17">
    <location>
        <begin position="183"/>
        <end position="202"/>
    </location>
</feature>
<feature type="disulfide bond" evidence="13">
    <location>
        <begin position="3580"/>
        <end position="3589"/>
    </location>
</feature>
<feature type="compositionally biased region" description="Basic and acidic residues" evidence="17">
    <location>
        <begin position="183"/>
        <end position="196"/>
    </location>
</feature>
<feature type="region of interest" description="Disordered" evidence="17">
    <location>
        <begin position="23"/>
        <end position="89"/>
    </location>
</feature>
<keyword evidence="3" id="KW-0964">Secreted</keyword>
<comment type="caution">
    <text evidence="23">The sequence shown here is derived from an EMBL/GenBank/DDBJ whole genome shotgun (WGS) entry which is preliminary data.</text>
</comment>
<dbReference type="PROSITE" id="PS50835">
    <property type="entry name" value="IG_LIKE"/>
    <property type="match status" value="6"/>
</dbReference>
<feature type="disulfide bond" evidence="13">
    <location>
        <begin position="3362"/>
        <end position="3371"/>
    </location>
</feature>
<dbReference type="InterPro" id="IPR000742">
    <property type="entry name" value="EGF"/>
</dbReference>
<dbReference type="SUPFAM" id="SSF57424">
    <property type="entry name" value="LDL receptor-like module"/>
    <property type="match status" value="3"/>
</dbReference>
<accession>A0A7I8VGK6</accession>
<protein>
    <submittedName>
        <fullName evidence="23">DgyrCDS4301</fullName>
    </submittedName>
</protein>
<evidence type="ECO:0000256" key="16">
    <source>
        <dbReference type="PROSITE-ProRule" id="PRU00460"/>
    </source>
</evidence>
<dbReference type="SMART" id="SM00180">
    <property type="entry name" value="EGF_Lam"/>
    <property type="match status" value="6"/>
</dbReference>
<evidence type="ECO:0000256" key="6">
    <source>
        <dbReference type="ARBA" id="ARBA00022729"/>
    </source>
</evidence>
<dbReference type="InterPro" id="IPR002049">
    <property type="entry name" value="LE_dom"/>
</dbReference>
<feature type="domain" description="Laminin G" evidence="18">
    <location>
        <begin position="3636"/>
        <end position="3821"/>
    </location>
</feature>
<feature type="region of interest" description="Disordered" evidence="17">
    <location>
        <begin position="102"/>
        <end position="161"/>
    </location>
</feature>
<dbReference type="InterPro" id="IPR001791">
    <property type="entry name" value="Laminin_G"/>
</dbReference>
<dbReference type="InterPro" id="IPR013098">
    <property type="entry name" value="Ig_I-set"/>
</dbReference>
<feature type="domain" description="EGF-like" evidence="19">
    <location>
        <begin position="999"/>
        <end position="1034"/>
    </location>
</feature>
<feature type="domain" description="Laminin IV type A" evidence="22">
    <location>
        <begin position="2272"/>
        <end position="2448"/>
    </location>
</feature>
<dbReference type="Gene3D" id="2.60.40.10">
    <property type="entry name" value="Immunoglobulins"/>
    <property type="match status" value="6"/>
</dbReference>
<dbReference type="Gene3D" id="2.10.25.10">
    <property type="entry name" value="Laminin"/>
    <property type="match status" value="5"/>
</dbReference>
<evidence type="ECO:0000256" key="4">
    <source>
        <dbReference type="ARBA" id="ARBA00022530"/>
    </source>
</evidence>
<dbReference type="InterPro" id="IPR050372">
    <property type="entry name" value="Neurexin-related_CASP"/>
</dbReference>
<feature type="domain" description="Ig-like" evidence="21">
    <location>
        <begin position="3038"/>
        <end position="3120"/>
    </location>
</feature>
<evidence type="ECO:0000256" key="7">
    <source>
        <dbReference type="ARBA" id="ARBA00022737"/>
    </source>
</evidence>
<feature type="compositionally biased region" description="Basic and acidic residues" evidence="17">
    <location>
        <begin position="34"/>
        <end position="49"/>
    </location>
</feature>
<feature type="disulfide bond" evidence="13">
    <location>
        <begin position="1024"/>
        <end position="1033"/>
    </location>
</feature>
<comment type="caution">
    <text evidence="13">Lacks conserved residue(s) required for the propagation of feature annotation.</text>
</comment>
<dbReference type="PROSITE" id="PS51115">
    <property type="entry name" value="LAMININ_IVA"/>
    <property type="match status" value="3"/>
</dbReference>
<feature type="disulfide bond" evidence="14">
    <location>
        <begin position="3523"/>
        <end position="3550"/>
    </location>
</feature>
<name>A0A7I8VGK6_9ANNE</name>
<dbReference type="InterPro" id="IPR003599">
    <property type="entry name" value="Ig_sub"/>
</dbReference>
<organism evidence="23 24">
    <name type="scientific">Dimorphilus gyrociliatus</name>
    <dbReference type="NCBI Taxonomy" id="2664684"/>
    <lineage>
        <taxon>Eukaryota</taxon>
        <taxon>Metazoa</taxon>
        <taxon>Spiralia</taxon>
        <taxon>Lophotrochozoa</taxon>
        <taxon>Annelida</taxon>
        <taxon>Polychaeta</taxon>
        <taxon>Polychaeta incertae sedis</taxon>
        <taxon>Dinophilidae</taxon>
        <taxon>Dimorphilus</taxon>
    </lineage>
</organism>
<feature type="domain" description="Ig-like" evidence="21">
    <location>
        <begin position="1222"/>
        <end position="1296"/>
    </location>
</feature>
<dbReference type="PRINTS" id="PR00261">
    <property type="entry name" value="LDLRECEPTOR"/>
</dbReference>
<dbReference type="PROSITE" id="PS01209">
    <property type="entry name" value="LDLRA_1"/>
    <property type="match status" value="1"/>
</dbReference>
<evidence type="ECO:0000256" key="8">
    <source>
        <dbReference type="ARBA" id="ARBA00022869"/>
    </source>
</evidence>
<dbReference type="Gene3D" id="4.10.400.10">
    <property type="entry name" value="Low-density Lipoprotein Receptor"/>
    <property type="match status" value="2"/>
</dbReference>
<keyword evidence="5" id="KW-0819">tRNA processing</keyword>
<keyword evidence="11" id="KW-0413">Isomerase</keyword>
<evidence type="ECO:0000256" key="15">
    <source>
        <dbReference type="PROSITE-ProRule" id="PRU00124"/>
    </source>
</evidence>
<dbReference type="Pfam" id="PF13927">
    <property type="entry name" value="Ig_3"/>
    <property type="match status" value="3"/>
</dbReference>
<dbReference type="InterPro" id="IPR036055">
    <property type="entry name" value="LDL_receptor-like_sf"/>
</dbReference>
<keyword evidence="4" id="KW-0272">Extracellular matrix</keyword>
<dbReference type="CDD" id="cd00055">
    <property type="entry name" value="EGF_Lam"/>
    <property type="match status" value="5"/>
</dbReference>
<dbReference type="GO" id="GO:0030154">
    <property type="term" value="P:cell differentiation"/>
    <property type="evidence" value="ECO:0007669"/>
    <property type="project" value="UniProtKB-ARBA"/>
</dbReference>
<dbReference type="Pfam" id="PF07679">
    <property type="entry name" value="I-set"/>
    <property type="match status" value="1"/>
</dbReference>
<feature type="disulfide bond" evidence="13">
    <location>
        <begin position="3561"/>
        <end position="3578"/>
    </location>
</feature>
<feature type="domain" description="Laminin G" evidence="18">
    <location>
        <begin position="3133"/>
        <end position="3309"/>
    </location>
</feature>
<dbReference type="Proteomes" id="UP000549394">
    <property type="component" value="Unassembled WGS sequence"/>
</dbReference>
<sequence>MLKQVKSIDDDFIQNKDDSLEVTSKLHRKRQRKPIKDAKDTSKETVENQKRKKTDQPVKVGRRTRAVTKTEENSNLSKSDTFPEEKEQEKIERIELKEEKSVDLTTTGRAKSKRTAKAAVEVKTKGRKVTRNRSGVLESNTKGESKQKEETNMEKPKSARDKKKLVVKYDFGASTKKNEVGLKFSHDNNEGEPEGRRTRRTRNGLQVQKGLSAGCKTIIGVLKMAFQTLKPLNDIHLVTSSRTDKGVHALCNTFHIDIDTRFQLTTSAITSHVNKKLEELHENIRILKTIAVDDYFHSRYCAVSRTYLYRVLSPHDTYSFEGKRFWELLYPPIEYGKSYLVHRPLNMDRVREAILHFNGTHDFKAFMLPSYMNERSINTVRTLSASVQESNFILQNYMPYMKENIKSYDFIFKSSGFLYRQVRRMTSILLNIGLELDDPIIIKELLAKPSHNKFLKIHSIPAHGLYLLNVKAQISKDTTSIYLDDESGDGNGSGNIPEQPAEEFPYYRLIMCCQGTTWREEYRNRTSAHFEALGSKISQKIDKIFSSQLRTSDYYLKVLQFRVVNYRKRKRRSLDSCQVLATVDVRILDENKEVAEALLNKSLTNFKFYKAHQPVADNPCPDSIGNYLKKGENISLNTENKIPALTIPSKLSVKCKGLLSGISMLVINKSELTDVNGLIYLTIWKPIYNKTVSNKTPSMYKLLDKINLRTDIIHQEIRPRILVFKGYMIGFVYSLKKKKYFPSLQVGKLSNDEKSEILVHQHFYADYLVIRYLLQFHPFVRFGKDDVLTERVSQETYIVASVRWKESAVIVPCQKFKDLQQINDRTKANSSQTLLSLLPNIQLYENCDRLYIAQAFIGYSFKSDRPNHELFLTVWRIIEDKKSLKLISKTKLAENKKAKYYELISGSYIEFNKHDLIGILQSKSEISDQVSSGIAFVEADDYEVFAYDIPEVDSSELEEGFEILRKMKKSIKNRKYDIQIYYESKIEIGSTPRPCYGCACGGSAACRNGGKCDEDSTGRFICYCAAGFEGITCEMTKQETTTTYPSCGIGQFLCSDGTCIENYLLCDTIPNCSNDESVQIFYVVIIVTAYQTACFAMGTMIVQMGVMREIALCDGENNCYDESDERQCPILNNCLENICYNDGKCLSVQNGIVTCECSDRYFGLRCDRECPDEEFLCTDKSNCLQKSKICDRLTQCDDNSDESNCSDTVLYARPKLVRILVGEDVRLACEADKQYKDKKIEWVKSPNTIIEDGYDSRMTYEEGYLDILNAKETDSGFYFCQFKDNKQVKSDELELIVESDPTEVCLNGECDTFCSPNEFKCVSESTCISIVYKCDGVFDCSDGSDEICPEGARKFNCSRLTIPEAKWCDFKQHCIRSEDEEGCKEPFIVSHPKPTSQKIQEGASIQLTCEARGVPPPVIIWRLNWGHLRNSTSVKQSWMRLPNNEGSVGKLIIQPVTEEDEGAYNCEVLSKLSTTPHISDVAQLIVIPSKRYCDAFGYFNEVANSKEDCIRCYCSGVTHNCKGNERFYTFITPASNAIRVMNFDRNEYVRDSLITRTDNTNQRYTFNEQFSFYDKNRYYWSLPKQFLGNKLKSYGSSVQFSLSYYPEDKQDVFKNSPDFIIQGKTYSLYNYFNEKTKVHKKRIILTEKHFIHINGSRVTRQDFMMILSDITSIYIKARFSFDQSESQIQQLLMREATEKEQSSDQQESTFLVEECSCPSGYKGLSCEECDEGYDREHESLSYGRCKPSKCNCNGHADNCDSQFHCLGCRDNTEGNNCEKCSEGYYMVKNNNPKDRCQRCPCPAYNKYDQYVYGCYLNEEDEVVCRCPEGYEGKNCNMCSTGYEGDPRLGKECTAIGQDRRCDQAGSFNPDSYDICNCKPGSTGLYCNVCKRGYFNLHLENPDGCLKCFCNNQSLDCQSGDFTVYKKIFNKEDYNAIKLIDERGNEKYHDFYFVDAARKRVEIRDLDNIRISLYWYIPSAILGNLILSYRELLIFNFFYDGSESGSFEIILLDNMNRRNSFDFMAYCDERHECTSQSRIELKEENFGIGRSEFMKVLSDTKAILITATSSEFVKSSRLSDIEITQGNWKEGNFDTGRKNMALEHCNCQRNFIGTSCEKCPINHFHSHDSCVPCLEHCNGYSNTCDATTGKCTHCLYHTTGDRCENCEKGYIGNPTQHPGGRNACIFEGECNFCDELGTIPIEPRCYPETRQCICQKNVIGRLCSECVSGFFEFLSTYKPPCTTECFCSDQSSHCTSSNFYWREKLITSNVLAIDLDSNTLINDECSGCLKSDSYGEFTLHIAENLRNRVWYFSLSEIQGDLSSGYGGRIFFNYYTESLNSNWGLNHADIILESTDGYKISSQFQDHANFVSSNRKITILLREDQFFNDINRHAVTRRQFMNILIHLKSVYIRATRDASTFSSSINSIYFQVGDSEIDASGLGKASSIEKCACSHPYSGGSCHKCVDGFRPVGSIAMRTFKTVQAILKVVTAPSAERAILKLRLAKQLSHVNLARVRFKRQTTLRIVITALQKSKWFVVIVIRAMKENGVKNVHKAIKNPISQSFKTIDFHVYVLKDEAKINAEEGSTVELRCRTQSQTSLFVITWKDPKGEKIEGNSNTAGILSIPNVKVSDSGRYTCIGVQKSTEVDPGEYKTDSAYVSLNVRALYANKPQNIRIQRSDGLLVKDSTTLNIVAGTKVKLSCIADGENIQYSWMWNDGTQSYVSYLLIESANKSIDDGSYECEAKNDAGYANIRLHLRVIPSKTTYGPPPPTTPPPVMPPSRKPDIFIPNSYSTVRKNDNLTIICDFIGDKPEKFWWIFKQRNVEKHLPPNVILTDNSIRIQRVNQNNSGEYICNARNRHGISQYSGFVRVIKHITLSSTYKELYINEKFEVTCRAENNTRVSWSFSSGKPFPQGIKVDGEKLVIKFNPKQQGIYVCKSKYGAIDFTLKAKRADSIDIEKKVLFGESLTLICPNVKNPDNVRWWIESRDSSTPIYDREKAIFSSVTKEGVHTCEEKCDDVSICYKTFYNFQIIIQKRAPKLQGDKAIVPTETRLILDCPLTNADIVYPKPTIFWTWENNPNLPILSQINADGDLVFGRFKSEYAGKYVCTVQNSEGQDDMTWLVERGENQQVFIPFFNEKDDTYLALKAPSVKRSLNFKVAFKSFDLSGILLFQGDVGKKSDYFSLSLDNGHVTFRYFLGKVPVTIKSNDKIDLDKWYVASIIRPERSSFGVLRVENEVFNGTNTISSGMETTSPLFLGGIPSTTNENVKKFINYHKNFNGVISYLSFNQKELNMLDYEYLNMVENYDTCSRDAPCGNGKQCENANVKYGALCFNLDFEHCRDTCPATHLCQSQPYSDYQCNCKLGFNGETCEKYTKTIPSFNGHSYMQIKHPQQNLKTNISLDLKPTFLTLPSIILFMTANRENTKDYLYIMLDTNGFLIFVYYLGHNEAILSSKVPLSENEWSTIQIIRRANLASLYVNGTIHDEGDSGKTSKGLNVLDTLWLGGIARTQTSPKDLSGFVGCIDNLQLDGNKFDYNLNLIINSKTVTQCNEKSLCKEYICQNGGTCIEDRPRMIAKCLCPELFTGEKCENAVNMCEMNSTLCGRGTCIFLNPGFKCDCGETRKYGAFCSLGKYFSKSLHVSNHGYLVLKDDVIKPYLRDIMVIRLNIKTKKTSGLIFLQYQKNGPDLQALLLLDGKLQFHYNLGSNLTIVKSNMFLANGLKHSIVIERSGKQVFVIIDDKTDSSDISPGKMQTLNTDSEFYLGSSCAIPMSLRSKIANFTYYFDYFDGCIWDLKVSNKTDTMVDINLNDYAIMEHNAWTCI</sequence>
<keyword evidence="13" id="KW-0245">EGF-like domain</keyword>
<evidence type="ECO:0000259" key="21">
    <source>
        <dbReference type="PROSITE" id="PS50835"/>
    </source>
</evidence>
<dbReference type="SUPFAM" id="SSF55120">
    <property type="entry name" value="Pseudouridine synthase"/>
    <property type="match status" value="1"/>
</dbReference>
<dbReference type="InterPro" id="IPR000034">
    <property type="entry name" value="Laminin_IV"/>
</dbReference>
<keyword evidence="7" id="KW-0677">Repeat</keyword>
<dbReference type="InterPro" id="IPR013783">
    <property type="entry name" value="Ig-like_fold"/>
</dbReference>
<dbReference type="InterPro" id="IPR020103">
    <property type="entry name" value="PsdUridine_synth_cat_dom_sf"/>
</dbReference>
<dbReference type="SMART" id="SM00192">
    <property type="entry name" value="LDLa"/>
    <property type="match status" value="5"/>
</dbReference>
<dbReference type="GO" id="GO:0005576">
    <property type="term" value="C:extracellular region"/>
    <property type="evidence" value="ECO:0007669"/>
    <property type="project" value="UniProtKB-ARBA"/>
</dbReference>
<dbReference type="Gene3D" id="2.170.300.10">
    <property type="entry name" value="Tie2 ligand-binding domain superfamily"/>
    <property type="match status" value="2"/>
</dbReference>
<dbReference type="OrthoDB" id="10055367at2759"/>
<evidence type="ECO:0000256" key="13">
    <source>
        <dbReference type="PROSITE-ProRule" id="PRU00076"/>
    </source>
</evidence>
<feature type="domain" description="Laminin IV type A" evidence="22">
    <location>
        <begin position="1533"/>
        <end position="1714"/>
    </location>
</feature>
<dbReference type="Pfam" id="PF00053">
    <property type="entry name" value="EGF_laminin"/>
    <property type="match status" value="3"/>
</dbReference>
<dbReference type="InterPro" id="IPR002172">
    <property type="entry name" value="LDrepeatLR_classA_rpt"/>
</dbReference>
<evidence type="ECO:0000256" key="10">
    <source>
        <dbReference type="ARBA" id="ARBA00023180"/>
    </source>
</evidence>
<evidence type="ECO:0000313" key="24">
    <source>
        <dbReference type="Proteomes" id="UP000549394"/>
    </source>
</evidence>
<dbReference type="Pfam" id="PF02210">
    <property type="entry name" value="Laminin_G_2"/>
    <property type="match status" value="2"/>
</dbReference>
<feature type="disulfide bond" evidence="13">
    <location>
        <begin position="3340"/>
        <end position="3350"/>
    </location>
</feature>
<dbReference type="Pfam" id="PF00054">
    <property type="entry name" value="Laminin_G_1"/>
    <property type="match status" value="1"/>
</dbReference>
<feature type="compositionally biased region" description="Basic and acidic residues" evidence="17">
    <location>
        <begin position="141"/>
        <end position="159"/>
    </location>
</feature>
<feature type="domain" description="EGF-like" evidence="19">
    <location>
        <begin position="1130"/>
        <end position="1167"/>
    </location>
</feature>
<keyword evidence="6" id="KW-0732">Signal</keyword>
<dbReference type="InterPro" id="IPR056863">
    <property type="entry name" value="LMN_ATRN_NET-like_EGF"/>
</dbReference>
<evidence type="ECO:0000259" key="18">
    <source>
        <dbReference type="PROSITE" id="PS50025"/>
    </source>
</evidence>
<dbReference type="Gene3D" id="2.60.120.200">
    <property type="match status" value="3"/>
</dbReference>
<feature type="domain" description="EGF-like" evidence="19">
    <location>
        <begin position="3552"/>
        <end position="3590"/>
    </location>
</feature>
<dbReference type="SMART" id="SM00282">
    <property type="entry name" value="LamG"/>
    <property type="match status" value="3"/>
</dbReference>
<evidence type="ECO:0000256" key="12">
    <source>
        <dbReference type="ARBA" id="ARBA00023292"/>
    </source>
</evidence>
<dbReference type="CDD" id="cd00112">
    <property type="entry name" value="LDLa"/>
    <property type="match status" value="3"/>
</dbReference>
<dbReference type="InterPro" id="IPR020094">
    <property type="entry name" value="TruA/RsuA/RluB/E/F_N"/>
</dbReference>
<dbReference type="InterPro" id="IPR020097">
    <property type="entry name" value="PsdUridine_synth_TruA_a/b_dom"/>
</dbReference>
<evidence type="ECO:0000256" key="3">
    <source>
        <dbReference type="ARBA" id="ARBA00022525"/>
    </source>
</evidence>
<dbReference type="PROSITE" id="PS00022">
    <property type="entry name" value="EGF_1"/>
    <property type="match status" value="5"/>
</dbReference>
<dbReference type="GO" id="GO:0008033">
    <property type="term" value="P:tRNA processing"/>
    <property type="evidence" value="ECO:0007669"/>
    <property type="project" value="UniProtKB-KW"/>
</dbReference>
<dbReference type="CDD" id="cd00096">
    <property type="entry name" value="Ig"/>
    <property type="match status" value="2"/>
</dbReference>
<dbReference type="FunFam" id="2.10.25.10:FF:000188">
    <property type="entry name" value="Laminin subunit gamma 2"/>
    <property type="match status" value="1"/>
</dbReference>
<evidence type="ECO:0000256" key="14">
    <source>
        <dbReference type="PROSITE-ProRule" id="PRU00122"/>
    </source>
</evidence>
<feature type="disulfide bond" evidence="15">
    <location>
        <begin position="1190"/>
        <end position="1205"/>
    </location>
</feature>
<dbReference type="SMART" id="SM00408">
    <property type="entry name" value="IGc2"/>
    <property type="match status" value="6"/>
</dbReference>
<feature type="disulfide bond" evidence="13">
    <location>
        <begin position="1157"/>
        <end position="1166"/>
    </location>
</feature>
<dbReference type="PROSITE" id="PS01186">
    <property type="entry name" value="EGF_2"/>
    <property type="match status" value="2"/>
</dbReference>
<evidence type="ECO:0000256" key="2">
    <source>
        <dbReference type="ARBA" id="ARBA00009375"/>
    </source>
</evidence>
<dbReference type="InterPro" id="IPR001406">
    <property type="entry name" value="PsdUridine_synth_TruA"/>
</dbReference>
<dbReference type="GO" id="GO:0016020">
    <property type="term" value="C:membrane"/>
    <property type="evidence" value="ECO:0007669"/>
    <property type="project" value="UniProtKB-SubCell"/>
</dbReference>
<dbReference type="SUPFAM" id="SSF57196">
    <property type="entry name" value="EGF/Laminin"/>
    <property type="match status" value="3"/>
</dbReference>
<dbReference type="CDD" id="cd00054">
    <property type="entry name" value="EGF_CA"/>
    <property type="match status" value="1"/>
</dbReference>
<dbReference type="InterPro" id="IPR036179">
    <property type="entry name" value="Ig-like_dom_sf"/>
</dbReference>
<dbReference type="Gene3D" id="3.30.70.660">
    <property type="entry name" value="Pseudouridine synthase I, catalytic domain, C-terminal subdomain"/>
    <property type="match status" value="1"/>
</dbReference>
<comment type="similarity">
    <text evidence="2">Belongs to the tRNA pseudouridine synthase TruA family.</text>
</comment>
<evidence type="ECO:0000256" key="11">
    <source>
        <dbReference type="ARBA" id="ARBA00023235"/>
    </source>
</evidence>
<gene>
    <name evidence="23" type="ORF">DGYR_LOCUS4065</name>
</gene>
<evidence type="ECO:0000259" key="19">
    <source>
        <dbReference type="PROSITE" id="PS50026"/>
    </source>
</evidence>
<proteinExistence type="inferred from homology"/>
<keyword evidence="24" id="KW-1185">Reference proteome</keyword>